<evidence type="ECO:0000256" key="4">
    <source>
        <dbReference type="ARBA" id="ARBA00023136"/>
    </source>
</evidence>
<evidence type="ECO:0000256" key="2">
    <source>
        <dbReference type="ARBA" id="ARBA00022692"/>
    </source>
</evidence>
<reference evidence="6" key="1">
    <citation type="journal article" date="2015" name="Nature">
        <title>Complex archaea that bridge the gap between prokaryotes and eukaryotes.</title>
        <authorList>
            <person name="Spang A."/>
            <person name="Saw J.H."/>
            <person name="Jorgensen S.L."/>
            <person name="Zaremba-Niedzwiedzka K."/>
            <person name="Martijn J."/>
            <person name="Lind A.E."/>
            <person name="van Eijk R."/>
            <person name="Schleper C."/>
            <person name="Guy L."/>
            <person name="Ettema T.J."/>
        </authorList>
    </citation>
    <scope>NUCLEOTIDE SEQUENCE</scope>
</reference>
<dbReference type="InterPro" id="IPR037294">
    <property type="entry name" value="ABC_BtuC-like"/>
</dbReference>
<dbReference type="SUPFAM" id="SSF81345">
    <property type="entry name" value="ABC transporter involved in vitamin B12 uptake, BtuC"/>
    <property type="match status" value="1"/>
</dbReference>
<keyword evidence="3 5" id="KW-1133">Transmembrane helix</keyword>
<evidence type="ECO:0000256" key="1">
    <source>
        <dbReference type="ARBA" id="ARBA00004141"/>
    </source>
</evidence>
<feature type="transmembrane region" description="Helical" evidence="5">
    <location>
        <begin position="12"/>
        <end position="36"/>
    </location>
</feature>
<protein>
    <submittedName>
        <fullName evidence="6">Uncharacterized protein</fullName>
    </submittedName>
</protein>
<evidence type="ECO:0000313" key="6">
    <source>
        <dbReference type="EMBL" id="KKN68560.1"/>
    </source>
</evidence>
<evidence type="ECO:0000256" key="3">
    <source>
        <dbReference type="ARBA" id="ARBA00022989"/>
    </source>
</evidence>
<keyword evidence="4 5" id="KW-0472">Membrane</keyword>
<accession>A0A0F9SHZ9</accession>
<gene>
    <name evidence="6" type="ORF">LCGC14_0449900</name>
</gene>
<keyword evidence="2 5" id="KW-0812">Transmembrane</keyword>
<organism evidence="6">
    <name type="scientific">marine sediment metagenome</name>
    <dbReference type="NCBI Taxonomy" id="412755"/>
    <lineage>
        <taxon>unclassified sequences</taxon>
        <taxon>metagenomes</taxon>
        <taxon>ecological metagenomes</taxon>
    </lineage>
</organism>
<dbReference type="EMBL" id="LAZR01000445">
    <property type="protein sequence ID" value="KKN68560.1"/>
    <property type="molecule type" value="Genomic_DNA"/>
</dbReference>
<evidence type="ECO:0000256" key="5">
    <source>
        <dbReference type="SAM" id="Phobius"/>
    </source>
</evidence>
<dbReference type="GO" id="GO:0016020">
    <property type="term" value="C:membrane"/>
    <property type="evidence" value="ECO:0007669"/>
    <property type="project" value="UniProtKB-SubCell"/>
</dbReference>
<name>A0A0F9SHZ9_9ZZZZ</name>
<comment type="caution">
    <text evidence="6">The sequence shown here is derived from an EMBL/GenBank/DDBJ whole genome shotgun (WGS) entry which is preliminary data.</text>
</comment>
<dbReference type="Gene3D" id="1.10.3470.10">
    <property type="entry name" value="ABC transporter involved in vitamin B12 uptake, BtuC"/>
    <property type="match status" value="1"/>
</dbReference>
<proteinExistence type="predicted"/>
<comment type="subcellular location">
    <subcellularLocation>
        <location evidence="1">Membrane</location>
        <topology evidence="1">Multi-pass membrane protein</topology>
    </subcellularLocation>
</comment>
<dbReference type="AlphaFoldDB" id="A0A0F9SHZ9"/>
<sequence>MAESLCRWVGPMVNVSLVPVGILTALTGGPFFVVLLRRQRGRATV</sequence>